<keyword evidence="1" id="KW-0175">Coiled coil</keyword>
<dbReference type="AlphaFoldDB" id="A0AAN8ECA4"/>
<organism evidence="3 4">
    <name type="scientific">Knufia fluminis</name>
    <dbReference type="NCBI Taxonomy" id="191047"/>
    <lineage>
        <taxon>Eukaryota</taxon>
        <taxon>Fungi</taxon>
        <taxon>Dikarya</taxon>
        <taxon>Ascomycota</taxon>
        <taxon>Pezizomycotina</taxon>
        <taxon>Eurotiomycetes</taxon>
        <taxon>Chaetothyriomycetidae</taxon>
        <taxon>Chaetothyriales</taxon>
        <taxon>Trichomeriaceae</taxon>
        <taxon>Knufia</taxon>
    </lineage>
</organism>
<evidence type="ECO:0000313" key="3">
    <source>
        <dbReference type="EMBL" id="KAK5951843.1"/>
    </source>
</evidence>
<proteinExistence type="predicted"/>
<feature type="compositionally biased region" description="Basic residues" evidence="2">
    <location>
        <begin position="1"/>
        <end position="11"/>
    </location>
</feature>
<reference evidence="3 4" key="1">
    <citation type="submission" date="2022-12" db="EMBL/GenBank/DDBJ databases">
        <title>Genomic features and morphological characterization of a novel Knufia sp. strain isolated from spacecraft assembly facility.</title>
        <authorList>
            <person name="Teixeira M."/>
            <person name="Chander A.M."/>
            <person name="Stajich J.E."/>
            <person name="Venkateswaran K."/>
        </authorList>
    </citation>
    <scope>NUCLEOTIDE SEQUENCE [LARGE SCALE GENOMIC DNA]</scope>
    <source>
        <strain evidence="3 4">FJI-L2-BK-P2</strain>
    </source>
</reference>
<feature type="compositionally biased region" description="Basic and acidic residues" evidence="2">
    <location>
        <begin position="15"/>
        <end position="26"/>
    </location>
</feature>
<sequence>MLTSYPKKRTWKANDTAEGKPGRTSKEKRLVAEQINENVNEGIFTRKLLDEKNAKHAKQMQQAQKQILALQRQNMSLQNCLTRAETWAAINYANIENWEVQTHRFNDLNRCIMGDYLNALKSDSVPYPLRSMIPELRNQRIGEDDQSLLAPEASDTQSPNEDAIISRYGSELRDFARSGCHCQSSG</sequence>
<evidence type="ECO:0000256" key="2">
    <source>
        <dbReference type="SAM" id="MobiDB-lite"/>
    </source>
</evidence>
<evidence type="ECO:0000256" key="1">
    <source>
        <dbReference type="SAM" id="Coils"/>
    </source>
</evidence>
<keyword evidence="4" id="KW-1185">Reference proteome</keyword>
<feature type="coiled-coil region" evidence="1">
    <location>
        <begin position="46"/>
        <end position="80"/>
    </location>
</feature>
<evidence type="ECO:0000313" key="4">
    <source>
        <dbReference type="Proteomes" id="UP001316803"/>
    </source>
</evidence>
<dbReference type="Proteomes" id="UP001316803">
    <property type="component" value="Unassembled WGS sequence"/>
</dbReference>
<gene>
    <name evidence="3" type="ORF">OHC33_007135</name>
</gene>
<comment type="caution">
    <text evidence="3">The sequence shown here is derived from an EMBL/GenBank/DDBJ whole genome shotgun (WGS) entry which is preliminary data.</text>
</comment>
<feature type="region of interest" description="Disordered" evidence="2">
    <location>
        <begin position="1"/>
        <end position="26"/>
    </location>
</feature>
<name>A0AAN8ECA4_9EURO</name>
<dbReference type="EMBL" id="JAKLMC020000018">
    <property type="protein sequence ID" value="KAK5951843.1"/>
    <property type="molecule type" value="Genomic_DNA"/>
</dbReference>
<accession>A0AAN8ECA4</accession>
<protein>
    <submittedName>
        <fullName evidence="3">Uncharacterized protein</fullName>
    </submittedName>
</protein>